<dbReference type="Proteomes" id="UP000595140">
    <property type="component" value="Unassembled WGS sequence"/>
</dbReference>
<evidence type="ECO:0000313" key="2">
    <source>
        <dbReference type="Proteomes" id="UP000595140"/>
    </source>
</evidence>
<name>A0A484KTU8_9ASTE</name>
<dbReference type="AlphaFoldDB" id="A0A484KTU8"/>
<dbReference type="EMBL" id="OOIL02000722">
    <property type="protein sequence ID" value="VFQ68740.1"/>
    <property type="molecule type" value="Genomic_DNA"/>
</dbReference>
<gene>
    <name evidence="1" type="ORF">CCAM_LOCUS10516</name>
</gene>
<sequence length="73" mass="7787">MLLPRDDPGQMLTGKNTADFLEVARIRLFTAASRTGIVSDADSPAGTAVGVPKTDLQVWIRRVGIGYESGRIG</sequence>
<protein>
    <submittedName>
        <fullName evidence="1">Uncharacterized protein</fullName>
    </submittedName>
</protein>
<proteinExistence type="predicted"/>
<keyword evidence="2" id="KW-1185">Reference proteome</keyword>
<accession>A0A484KTU8</accession>
<organism evidence="1 2">
    <name type="scientific">Cuscuta campestris</name>
    <dbReference type="NCBI Taxonomy" id="132261"/>
    <lineage>
        <taxon>Eukaryota</taxon>
        <taxon>Viridiplantae</taxon>
        <taxon>Streptophyta</taxon>
        <taxon>Embryophyta</taxon>
        <taxon>Tracheophyta</taxon>
        <taxon>Spermatophyta</taxon>
        <taxon>Magnoliopsida</taxon>
        <taxon>eudicotyledons</taxon>
        <taxon>Gunneridae</taxon>
        <taxon>Pentapetalae</taxon>
        <taxon>asterids</taxon>
        <taxon>lamiids</taxon>
        <taxon>Solanales</taxon>
        <taxon>Convolvulaceae</taxon>
        <taxon>Cuscuteae</taxon>
        <taxon>Cuscuta</taxon>
        <taxon>Cuscuta subgen. Grammica</taxon>
        <taxon>Cuscuta sect. Cleistogrammica</taxon>
    </lineage>
</organism>
<evidence type="ECO:0000313" key="1">
    <source>
        <dbReference type="EMBL" id="VFQ68740.1"/>
    </source>
</evidence>
<reference evidence="1 2" key="1">
    <citation type="submission" date="2018-04" db="EMBL/GenBank/DDBJ databases">
        <authorList>
            <person name="Vogel A."/>
        </authorList>
    </citation>
    <scope>NUCLEOTIDE SEQUENCE [LARGE SCALE GENOMIC DNA]</scope>
</reference>